<evidence type="ECO:0000259" key="1">
    <source>
        <dbReference type="Pfam" id="PF25355"/>
    </source>
</evidence>
<dbReference type="RefSeq" id="WP_208236023.1">
    <property type="nucleotide sequence ID" value="NZ_BAAAQU010000001.1"/>
</dbReference>
<dbReference type="InterPro" id="IPR057204">
    <property type="entry name" value="DUF7882"/>
</dbReference>
<organism evidence="2 3">
    <name type="scientific">Leucobacter tardus</name>
    <dbReference type="NCBI Taxonomy" id="501483"/>
    <lineage>
        <taxon>Bacteria</taxon>
        <taxon>Bacillati</taxon>
        <taxon>Actinomycetota</taxon>
        <taxon>Actinomycetes</taxon>
        <taxon>Micrococcales</taxon>
        <taxon>Microbacteriaceae</taxon>
        <taxon>Leucobacter</taxon>
    </lineage>
</organism>
<name>A0A939QB94_9MICO</name>
<reference evidence="2" key="1">
    <citation type="submission" date="2021-03" db="EMBL/GenBank/DDBJ databases">
        <title>Leucobacter chromiisoli sp. nov., isolated from chromium-containing soil of chemical plant.</title>
        <authorList>
            <person name="Xu Z."/>
        </authorList>
    </citation>
    <scope>NUCLEOTIDE SEQUENCE</scope>
    <source>
        <strain evidence="2">K 70/01</strain>
    </source>
</reference>
<comment type="caution">
    <text evidence="2">The sequence shown here is derived from an EMBL/GenBank/DDBJ whole genome shotgun (WGS) entry which is preliminary data.</text>
</comment>
<sequence>MGHLIYGSGIEYDIEDRTLAHAKVAIGMKLRRGEAFFVSWPNPVSRGSGRVSIWLSPNIPLVFRFAGSRVPELNQTWVNVLHDLSNTSRGLVLLSEKEAEAYAAQRAQDGTQPQFE</sequence>
<accession>A0A939QB94</accession>
<evidence type="ECO:0000313" key="2">
    <source>
        <dbReference type="EMBL" id="MBO2988567.1"/>
    </source>
</evidence>
<keyword evidence="3" id="KW-1185">Reference proteome</keyword>
<feature type="domain" description="DUF7882" evidence="1">
    <location>
        <begin position="1"/>
        <end position="96"/>
    </location>
</feature>
<protein>
    <recommendedName>
        <fullName evidence="1">DUF7882 domain-containing protein</fullName>
    </recommendedName>
</protein>
<gene>
    <name evidence="2" type="ORF">J4H85_00945</name>
</gene>
<dbReference type="Proteomes" id="UP000668403">
    <property type="component" value="Unassembled WGS sequence"/>
</dbReference>
<dbReference type="Pfam" id="PF25355">
    <property type="entry name" value="DUF7882"/>
    <property type="match status" value="1"/>
</dbReference>
<proteinExistence type="predicted"/>
<dbReference type="EMBL" id="JAGFBF010000001">
    <property type="protein sequence ID" value="MBO2988567.1"/>
    <property type="molecule type" value="Genomic_DNA"/>
</dbReference>
<evidence type="ECO:0000313" key="3">
    <source>
        <dbReference type="Proteomes" id="UP000668403"/>
    </source>
</evidence>
<dbReference type="AlphaFoldDB" id="A0A939QB94"/>